<reference evidence="1" key="1">
    <citation type="submission" date="2014-09" db="EMBL/GenBank/DDBJ databases">
        <authorList>
            <person name="Magalhaes I.L.F."/>
            <person name="Oliveira U."/>
            <person name="Santos F.R."/>
            <person name="Vidigal T.H.D.A."/>
            <person name="Brescovit A.D."/>
            <person name="Santos A.J."/>
        </authorList>
    </citation>
    <scope>NUCLEOTIDE SEQUENCE</scope>
    <source>
        <tissue evidence="1">Shoot tissue taken approximately 20 cm above the soil surface</tissue>
    </source>
</reference>
<sequence length="9" mass="1083">MSVLPKMYD</sequence>
<accession>A0A0A8YWD9</accession>
<dbReference type="EMBL" id="GBRH01269085">
    <property type="protein sequence ID" value="JAD28810.1"/>
    <property type="molecule type" value="Transcribed_RNA"/>
</dbReference>
<organism evidence="1">
    <name type="scientific">Arundo donax</name>
    <name type="common">Giant reed</name>
    <name type="synonym">Donax arundinaceus</name>
    <dbReference type="NCBI Taxonomy" id="35708"/>
    <lineage>
        <taxon>Eukaryota</taxon>
        <taxon>Viridiplantae</taxon>
        <taxon>Streptophyta</taxon>
        <taxon>Embryophyta</taxon>
        <taxon>Tracheophyta</taxon>
        <taxon>Spermatophyta</taxon>
        <taxon>Magnoliopsida</taxon>
        <taxon>Liliopsida</taxon>
        <taxon>Poales</taxon>
        <taxon>Poaceae</taxon>
        <taxon>PACMAD clade</taxon>
        <taxon>Arundinoideae</taxon>
        <taxon>Arundineae</taxon>
        <taxon>Arundo</taxon>
    </lineage>
</organism>
<protein>
    <submittedName>
        <fullName evidence="1">Uncharacterized protein</fullName>
    </submittedName>
</protein>
<proteinExistence type="predicted"/>
<reference evidence="1" key="2">
    <citation type="journal article" date="2015" name="Data Brief">
        <title>Shoot transcriptome of the giant reed, Arundo donax.</title>
        <authorList>
            <person name="Barrero R.A."/>
            <person name="Guerrero F.D."/>
            <person name="Moolhuijzen P."/>
            <person name="Goolsby J.A."/>
            <person name="Tidwell J."/>
            <person name="Bellgard S.E."/>
            <person name="Bellgard M.I."/>
        </authorList>
    </citation>
    <scope>NUCLEOTIDE SEQUENCE</scope>
    <source>
        <tissue evidence="1">Shoot tissue taken approximately 20 cm above the soil surface</tissue>
    </source>
</reference>
<name>A0A0A8YWD9_ARUDO</name>
<evidence type="ECO:0000313" key="1">
    <source>
        <dbReference type="EMBL" id="JAD28810.1"/>
    </source>
</evidence>